<organism evidence="2 3">
    <name type="scientific">Chryseobacterium profundimaris</name>
    <dbReference type="NCBI Taxonomy" id="1387275"/>
    <lineage>
        <taxon>Bacteria</taxon>
        <taxon>Pseudomonadati</taxon>
        <taxon>Bacteroidota</taxon>
        <taxon>Flavobacteriia</taxon>
        <taxon>Flavobacteriales</taxon>
        <taxon>Weeksellaceae</taxon>
        <taxon>Chryseobacterium group</taxon>
        <taxon>Chryseobacterium</taxon>
    </lineage>
</organism>
<keyword evidence="1" id="KW-0732">Signal</keyword>
<evidence type="ECO:0000313" key="2">
    <source>
        <dbReference type="EMBL" id="SMP29265.1"/>
    </source>
</evidence>
<dbReference type="EMBL" id="FXTZ01000011">
    <property type="protein sequence ID" value="SMP29265.1"/>
    <property type="molecule type" value="Genomic_DNA"/>
</dbReference>
<reference evidence="2 3" key="1">
    <citation type="submission" date="2017-05" db="EMBL/GenBank/DDBJ databases">
        <authorList>
            <person name="Varghese N."/>
            <person name="Submissions S."/>
        </authorList>
    </citation>
    <scope>NUCLEOTIDE SEQUENCE [LARGE SCALE GENOMIC DNA]</scope>
    <source>
        <strain evidence="2 3">DSM 28214</strain>
    </source>
</reference>
<comment type="caution">
    <text evidence="2">The sequence shown here is derived from an EMBL/GenBank/DDBJ whole genome shotgun (WGS) entry which is preliminary data.</text>
</comment>
<sequence length="132" mass="15376">MKNMFRIILLISAFVLTACKNQAKEEEINLQNVTNTETVTHDKIVKNVFTDDYGDKLDITVNETKNTVIIRHDGKSYEMKKNDELPEYTATNPDYQYSDIRGEVTFLRKGYNIVLFHHKKEKPVSHTKMASY</sequence>
<gene>
    <name evidence="2" type="ORF">SAMN06264346_111104</name>
</gene>
<dbReference type="Proteomes" id="UP001157960">
    <property type="component" value="Unassembled WGS sequence"/>
</dbReference>
<evidence type="ECO:0000313" key="3">
    <source>
        <dbReference type="Proteomes" id="UP001157960"/>
    </source>
</evidence>
<protein>
    <recommendedName>
        <fullName evidence="4">Lipoprotein</fullName>
    </recommendedName>
</protein>
<accession>A0ABY1PA06</accession>
<keyword evidence="3" id="KW-1185">Reference proteome</keyword>
<proteinExistence type="predicted"/>
<evidence type="ECO:0008006" key="4">
    <source>
        <dbReference type="Google" id="ProtNLM"/>
    </source>
</evidence>
<feature type="chain" id="PRO_5046917847" description="Lipoprotein" evidence="1">
    <location>
        <begin position="24"/>
        <end position="132"/>
    </location>
</feature>
<dbReference type="PROSITE" id="PS51257">
    <property type="entry name" value="PROKAR_LIPOPROTEIN"/>
    <property type="match status" value="1"/>
</dbReference>
<dbReference type="RefSeq" id="WP_283423036.1">
    <property type="nucleotide sequence ID" value="NZ_FXTZ01000011.1"/>
</dbReference>
<feature type="signal peptide" evidence="1">
    <location>
        <begin position="1"/>
        <end position="23"/>
    </location>
</feature>
<name>A0ABY1PA06_9FLAO</name>
<evidence type="ECO:0000256" key="1">
    <source>
        <dbReference type="SAM" id="SignalP"/>
    </source>
</evidence>